<dbReference type="Proteomes" id="UP000011087">
    <property type="component" value="Unassembled WGS sequence"/>
</dbReference>
<keyword evidence="1" id="KW-0812">Transmembrane</keyword>
<evidence type="ECO:0000313" key="2">
    <source>
        <dbReference type="EMBL" id="EKX43033.1"/>
    </source>
</evidence>
<reference evidence="2 4" key="1">
    <citation type="journal article" date="2012" name="Nature">
        <title>Algal genomes reveal evolutionary mosaicism and the fate of nucleomorphs.</title>
        <authorList>
            <consortium name="DOE Joint Genome Institute"/>
            <person name="Curtis B.A."/>
            <person name="Tanifuji G."/>
            <person name="Burki F."/>
            <person name="Gruber A."/>
            <person name="Irimia M."/>
            <person name="Maruyama S."/>
            <person name="Arias M.C."/>
            <person name="Ball S.G."/>
            <person name="Gile G.H."/>
            <person name="Hirakawa Y."/>
            <person name="Hopkins J.F."/>
            <person name="Kuo A."/>
            <person name="Rensing S.A."/>
            <person name="Schmutz J."/>
            <person name="Symeonidi A."/>
            <person name="Elias M."/>
            <person name="Eveleigh R.J."/>
            <person name="Herman E.K."/>
            <person name="Klute M.J."/>
            <person name="Nakayama T."/>
            <person name="Obornik M."/>
            <person name="Reyes-Prieto A."/>
            <person name="Armbrust E.V."/>
            <person name="Aves S.J."/>
            <person name="Beiko R.G."/>
            <person name="Coutinho P."/>
            <person name="Dacks J.B."/>
            <person name="Durnford D.G."/>
            <person name="Fast N.M."/>
            <person name="Green B.R."/>
            <person name="Grisdale C.J."/>
            <person name="Hempel F."/>
            <person name="Henrissat B."/>
            <person name="Hoppner M.P."/>
            <person name="Ishida K."/>
            <person name="Kim E."/>
            <person name="Koreny L."/>
            <person name="Kroth P.G."/>
            <person name="Liu Y."/>
            <person name="Malik S.B."/>
            <person name="Maier U.G."/>
            <person name="McRose D."/>
            <person name="Mock T."/>
            <person name="Neilson J.A."/>
            <person name="Onodera N.T."/>
            <person name="Poole A.M."/>
            <person name="Pritham E.J."/>
            <person name="Richards T.A."/>
            <person name="Rocap G."/>
            <person name="Roy S.W."/>
            <person name="Sarai C."/>
            <person name="Schaack S."/>
            <person name="Shirato S."/>
            <person name="Slamovits C.H."/>
            <person name="Spencer D.F."/>
            <person name="Suzuki S."/>
            <person name="Worden A.Z."/>
            <person name="Zauner S."/>
            <person name="Barry K."/>
            <person name="Bell C."/>
            <person name="Bharti A.K."/>
            <person name="Crow J.A."/>
            <person name="Grimwood J."/>
            <person name="Kramer R."/>
            <person name="Lindquist E."/>
            <person name="Lucas S."/>
            <person name="Salamov A."/>
            <person name="McFadden G.I."/>
            <person name="Lane C.E."/>
            <person name="Keeling P.J."/>
            <person name="Gray M.W."/>
            <person name="Grigoriev I.V."/>
            <person name="Archibald J.M."/>
        </authorList>
    </citation>
    <scope>NUCLEOTIDE SEQUENCE</scope>
    <source>
        <strain evidence="2 4">CCMP2712</strain>
    </source>
</reference>
<evidence type="ECO:0000313" key="3">
    <source>
        <dbReference type="EnsemblProtists" id="EKX43033"/>
    </source>
</evidence>
<feature type="transmembrane region" description="Helical" evidence="1">
    <location>
        <begin position="516"/>
        <end position="536"/>
    </location>
</feature>
<evidence type="ECO:0000313" key="4">
    <source>
        <dbReference type="Proteomes" id="UP000011087"/>
    </source>
</evidence>
<keyword evidence="1" id="KW-1133">Transmembrane helix</keyword>
<feature type="transmembrane region" description="Helical" evidence="1">
    <location>
        <begin position="556"/>
        <end position="580"/>
    </location>
</feature>
<keyword evidence="4" id="KW-1185">Reference proteome</keyword>
<feature type="transmembrane region" description="Helical" evidence="1">
    <location>
        <begin position="401"/>
        <end position="421"/>
    </location>
</feature>
<dbReference type="Gene3D" id="3.40.50.10140">
    <property type="entry name" value="Toll/interleukin-1 receptor homology (TIR) domain"/>
    <property type="match status" value="1"/>
</dbReference>
<accession>L1J3C6</accession>
<dbReference type="PaxDb" id="55529-EKX43033"/>
<dbReference type="KEGG" id="gtt:GUITHDRAFT_140880"/>
<dbReference type="EMBL" id="JH993013">
    <property type="protein sequence ID" value="EKX43033.1"/>
    <property type="molecule type" value="Genomic_DNA"/>
</dbReference>
<dbReference type="HOGENOM" id="CLU_017215_0_0_1"/>
<dbReference type="EnsemblProtists" id="EKX43033">
    <property type="protein sequence ID" value="EKX43033"/>
    <property type="gene ID" value="GUITHDRAFT_140880"/>
</dbReference>
<feature type="transmembrane region" description="Helical" evidence="1">
    <location>
        <begin position="441"/>
        <end position="462"/>
    </location>
</feature>
<dbReference type="InterPro" id="IPR035897">
    <property type="entry name" value="Toll_tir_struct_dom_sf"/>
</dbReference>
<gene>
    <name evidence="2" type="ORF">GUITHDRAFT_140880</name>
</gene>
<sequence>MRGEAGGYISVAHNQSITSKLLGLASRSYNPVRPFSLKGRLFHVFLSYRVACDKEIAHMIYKQLREVSTSRLPIPAEGRGQWCGFTKKPSGLPPQCAKVFLDVECLEDGKNWEDSFARGVVHTMVFVPLLSWTGDGGGSLGGMMSLKDADRVDNVLLEYIIALEWTRMEDSSLRSILPVFMDRDSEGAEVRFPMEELKNLPDRPSKMTNDTAEQLLRSFGVKEAQLMEMRSRSVKETVGMILKLQGIKLSQMSSEQPFTDCAERILHVVRRDIDSWRRRRFRFNTPTGVELLDWLQENSLMRAAPILNAADLHTLDIIAKLRREDVDRLWTLFSIATGVENGTELETLGLRLRLAAAIEKLKEDERSHKLARRLDDYTDVRGSALSCTFSSNACEIAMSKVFFQVAVALYGSGLILFGAYVMANPFLWYGGGRTRLLWANYFIMTPLNEIGLGILIILISYAGRYQSPLVARRFAQRMFTVNSFTAVLALLVEILQHALSLHDPSWTWETSVETGFLIWIIVCIIFSLVLSLLLRYRQDPASCAVNPILNGGANKYVGDLMLVIACSYFAMIPILLVLWVRVRKEASQYLSRDVERYNERWKRVRERFNIESLSVASEPAPHRGKVADVQVVVDSSRCEDDREAFRRVLVLTRRISSIITNDSRALSRQDKWTNIVWLLTSHFDQSRRYSLNGKARQRSSDIDQLFAQAASINEPVQQVLSSIVESYLATQTHEKEQPTSVPSPAELHATFGGEEPVKKFEFVPGPVKQPLRSFQKCIRAYRRDVGLLTDLVRCTFVVEDMQTLLGVLMSLLERSVVGFFTQHDLYGEGGEGGGEGQGKKLFRITKVKNRFDEESKDFEEATGFRNLSLSLEVGWTSDERTCHFVPVAAWERNGEVETHIVEVQVHLRPLYEVTKEGSHESYVFWRDLLAK</sequence>
<name>L1J3C6_GUITC</name>
<reference evidence="4" key="2">
    <citation type="submission" date="2012-11" db="EMBL/GenBank/DDBJ databases">
        <authorList>
            <person name="Kuo A."/>
            <person name="Curtis B.A."/>
            <person name="Tanifuji G."/>
            <person name="Burki F."/>
            <person name="Gruber A."/>
            <person name="Irimia M."/>
            <person name="Maruyama S."/>
            <person name="Arias M.C."/>
            <person name="Ball S.G."/>
            <person name="Gile G.H."/>
            <person name="Hirakawa Y."/>
            <person name="Hopkins J.F."/>
            <person name="Rensing S.A."/>
            <person name="Schmutz J."/>
            <person name="Symeonidi A."/>
            <person name="Elias M."/>
            <person name="Eveleigh R.J."/>
            <person name="Herman E.K."/>
            <person name="Klute M.J."/>
            <person name="Nakayama T."/>
            <person name="Obornik M."/>
            <person name="Reyes-Prieto A."/>
            <person name="Armbrust E.V."/>
            <person name="Aves S.J."/>
            <person name="Beiko R.G."/>
            <person name="Coutinho P."/>
            <person name="Dacks J.B."/>
            <person name="Durnford D.G."/>
            <person name="Fast N.M."/>
            <person name="Green B.R."/>
            <person name="Grisdale C."/>
            <person name="Hempe F."/>
            <person name="Henrissat B."/>
            <person name="Hoppner M.P."/>
            <person name="Ishida K.-I."/>
            <person name="Kim E."/>
            <person name="Koreny L."/>
            <person name="Kroth P.G."/>
            <person name="Liu Y."/>
            <person name="Malik S.-B."/>
            <person name="Maier U.G."/>
            <person name="McRose D."/>
            <person name="Mock T."/>
            <person name="Neilson J.A."/>
            <person name="Onodera N.T."/>
            <person name="Poole A.M."/>
            <person name="Pritham E.J."/>
            <person name="Richards T.A."/>
            <person name="Rocap G."/>
            <person name="Roy S.W."/>
            <person name="Sarai C."/>
            <person name="Schaack S."/>
            <person name="Shirato S."/>
            <person name="Slamovits C.H."/>
            <person name="Spencer D.F."/>
            <person name="Suzuki S."/>
            <person name="Worden A.Z."/>
            <person name="Zauner S."/>
            <person name="Barry K."/>
            <person name="Bell C."/>
            <person name="Bharti A.K."/>
            <person name="Crow J.A."/>
            <person name="Grimwood J."/>
            <person name="Kramer R."/>
            <person name="Lindquist E."/>
            <person name="Lucas S."/>
            <person name="Salamov A."/>
            <person name="McFadden G.I."/>
            <person name="Lane C.E."/>
            <person name="Keeling P.J."/>
            <person name="Gray M.W."/>
            <person name="Grigoriev I.V."/>
            <person name="Archibald J.M."/>
        </authorList>
    </citation>
    <scope>NUCLEOTIDE SEQUENCE</scope>
    <source>
        <strain evidence="4">CCMP2712</strain>
    </source>
</reference>
<feature type="transmembrane region" description="Helical" evidence="1">
    <location>
        <begin position="474"/>
        <end position="496"/>
    </location>
</feature>
<keyword evidence="1" id="KW-0472">Membrane</keyword>
<dbReference type="RefSeq" id="XP_005830013.1">
    <property type="nucleotide sequence ID" value="XM_005829956.1"/>
</dbReference>
<proteinExistence type="predicted"/>
<reference evidence="3" key="3">
    <citation type="submission" date="2015-06" db="UniProtKB">
        <authorList>
            <consortium name="EnsemblProtists"/>
        </authorList>
    </citation>
    <scope>IDENTIFICATION</scope>
</reference>
<dbReference type="OrthoDB" id="61437at2759"/>
<dbReference type="AlphaFoldDB" id="L1J3C6"/>
<dbReference type="GeneID" id="17299674"/>
<evidence type="ECO:0000256" key="1">
    <source>
        <dbReference type="SAM" id="Phobius"/>
    </source>
</evidence>
<protein>
    <submittedName>
        <fullName evidence="2 3">Uncharacterized protein</fullName>
    </submittedName>
</protein>
<organism evidence="2">
    <name type="scientific">Guillardia theta (strain CCMP2712)</name>
    <name type="common">Cryptophyte</name>
    <dbReference type="NCBI Taxonomy" id="905079"/>
    <lineage>
        <taxon>Eukaryota</taxon>
        <taxon>Cryptophyceae</taxon>
        <taxon>Pyrenomonadales</taxon>
        <taxon>Geminigeraceae</taxon>
        <taxon>Guillardia</taxon>
    </lineage>
</organism>